<feature type="signal peptide" evidence="1">
    <location>
        <begin position="1"/>
        <end position="33"/>
    </location>
</feature>
<comment type="caution">
    <text evidence="2">The sequence shown here is derived from an EMBL/GenBank/DDBJ whole genome shotgun (WGS) entry which is preliminary data.</text>
</comment>
<feature type="chain" id="PRO_5036366916" evidence="1">
    <location>
        <begin position="34"/>
        <end position="371"/>
    </location>
</feature>
<dbReference type="PROSITE" id="PS51318">
    <property type="entry name" value="TAT"/>
    <property type="match status" value="1"/>
</dbReference>
<evidence type="ECO:0000313" key="2">
    <source>
        <dbReference type="EMBL" id="TNC37613.1"/>
    </source>
</evidence>
<evidence type="ECO:0000313" key="4">
    <source>
        <dbReference type="Proteomes" id="UP000306740"/>
    </source>
</evidence>
<sequence length="371" mass="37734">MKTTPVRRGAGMIAAGALVAGALAALPMSAAQAAEATTDYSCHYTSFGPYDAALKTDFASTTVKKGESISLDGAATYAWGSGWSDLARRLQMEFKSVSATIPVFVNGTEFAKPATLSFADSAVAVPAAGNMVWNGTLDLPSIPTSTTGPVTISLGKADFGMLAKLSFSNGAFVPADVNCALVGDAPNIASVTVDPAGTLAPVAALKATGKVAVGQRLTATGGTTNPASSVSYQWLVGGKVAGSGAAYVLKPADLGKAVAVRSTATRVGYVTRVTTANVGKVAAGTFAVKGKAKITGKAKVGKKIKVKAGKAAGAKVKYQWLKNGKAIKGAKGKTLKLKKSFKGKKISVKVTYSKAGYKTVTQKTKAVKVKK</sequence>
<evidence type="ECO:0000313" key="3">
    <source>
        <dbReference type="EMBL" id="TNC50248.1"/>
    </source>
</evidence>
<name>A0A5C4MHT7_9ACTN</name>
<dbReference type="Proteomes" id="UP000306740">
    <property type="component" value="Unassembled WGS sequence"/>
</dbReference>
<dbReference type="EMBL" id="VDFR01000126">
    <property type="protein sequence ID" value="TNC37613.1"/>
    <property type="molecule type" value="Genomic_DNA"/>
</dbReference>
<dbReference type="AlphaFoldDB" id="A0A5C4MHT7"/>
<protein>
    <submittedName>
        <fullName evidence="2">Uncharacterized protein</fullName>
    </submittedName>
</protein>
<gene>
    <name evidence="3" type="ORF">FHE65_04005</name>
    <name evidence="2" type="ORF">FHE65_24905</name>
</gene>
<keyword evidence="1" id="KW-0732">Signal</keyword>
<proteinExistence type="predicted"/>
<evidence type="ECO:0000256" key="1">
    <source>
        <dbReference type="SAM" id="SignalP"/>
    </source>
</evidence>
<dbReference type="InterPro" id="IPR006311">
    <property type="entry name" value="TAT_signal"/>
</dbReference>
<accession>A0A5C4MHT7</accession>
<dbReference type="Gene3D" id="2.60.40.2700">
    <property type="match status" value="2"/>
</dbReference>
<dbReference type="OrthoDB" id="614750at2"/>
<dbReference type="RefSeq" id="WP_139105337.1">
    <property type="nucleotide sequence ID" value="NZ_VDFR01000018.1"/>
</dbReference>
<organism evidence="2 4">
    <name type="scientific">Mumia zhuanghuii</name>
    <dbReference type="NCBI Taxonomy" id="2585211"/>
    <lineage>
        <taxon>Bacteria</taxon>
        <taxon>Bacillati</taxon>
        <taxon>Actinomycetota</taxon>
        <taxon>Actinomycetes</taxon>
        <taxon>Propionibacteriales</taxon>
        <taxon>Nocardioidaceae</taxon>
        <taxon>Mumia</taxon>
    </lineage>
</organism>
<dbReference type="EMBL" id="VDFR01000018">
    <property type="protein sequence ID" value="TNC50248.1"/>
    <property type="molecule type" value="Genomic_DNA"/>
</dbReference>
<reference evidence="2 4" key="1">
    <citation type="submission" date="2019-05" db="EMBL/GenBank/DDBJ databases">
        <title>Mumia sp. nov., isolated from the intestinal contents of plateau pika (Ochotona curzoniae) in the Qinghai-Tibet plateau of China.</title>
        <authorList>
            <person name="Tian Z."/>
        </authorList>
    </citation>
    <scope>NUCLEOTIDE SEQUENCE [LARGE SCALE GENOMIC DNA]</scope>
    <source>
        <strain evidence="4">527</strain>
        <strain evidence="2">Z527</strain>
    </source>
</reference>